<dbReference type="HOGENOM" id="CLU_042242_0_0_11"/>
<dbReference type="PANTHER" id="PTHR47354">
    <property type="entry name" value="NADH OXIDOREDUCTASE HCR"/>
    <property type="match status" value="1"/>
</dbReference>
<keyword evidence="6" id="KW-0560">Oxidoreductase</keyword>
<dbReference type="CDD" id="cd00322">
    <property type="entry name" value="FNR_like"/>
    <property type="match status" value="1"/>
</dbReference>
<keyword evidence="7" id="KW-0408">Iron</keyword>
<feature type="domain" description="Oxidoreductase FAD/NAD(P)-binding" evidence="10">
    <location>
        <begin position="282"/>
        <end position="379"/>
    </location>
</feature>
<organism evidence="11 12">
    <name type="scientific">Gordonia bronchialis (strain ATCC 25592 / DSM 43247 / BCRC 13721 / JCM 3198 / KCTC 3076 / NBRC 16047 / NCTC 10667)</name>
    <name type="common">Rhodococcus bronchialis</name>
    <dbReference type="NCBI Taxonomy" id="526226"/>
    <lineage>
        <taxon>Bacteria</taxon>
        <taxon>Bacillati</taxon>
        <taxon>Actinomycetota</taxon>
        <taxon>Actinomycetes</taxon>
        <taxon>Mycobacteriales</taxon>
        <taxon>Gordoniaceae</taxon>
        <taxon>Gordonia</taxon>
    </lineage>
</organism>
<dbReference type="STRING" id="526226.Gbro_1293"/>
<evidence type="ECO:0000256" key="4">
    <source>
        <dbReference type="ARBA" id="ARBA00022723"/>
    </source>
</evidence>
<evidence type="ECO:0000256" key="8">
    <source>
        <dbReference type="ARBA" id="ARBA00023014"/>
    </source>
</evidence>
<evidence type="ECO:0000313" key="12">
    <source>
        <dbReference type="Proteomes" id="UP000001219"/>
    </source>
</evidence>
<protein>
    <submittedName>
        <fullName evidence="11">Oxidoreductase FAD/NAD(P)-binding domain protein</fullName>
    </submittedName>
</protein>
<evidence type="ECO:0000313" key="11">
    <source>
        <dbReference type="EMBL" id="ACY20585.1"/>
    </source>
</evidence>
<dbReference type="GO" id="GO:0046872">
    <property type="term" value="F:metal ion binding"/>
    <property type="evidence" value="ECO:0007669"/>
    <property type="project" value="UniProtKB-KW"/>
</dbReference>
<feature type="transmembrane region" description="Helical" evidence="9">
    <location>
        <begin position="34"/>
        <end position="57"/>
    </location>
</feature>
<keyword evidence="9" id="KW-0812">Transmembrane</keyword>
<evidence type="ECO:0000256" key="9">
    <source>
        <dbReference type="SAM" id="Phobius"/>
    </source>
</evidence>
<dbReference type="EMBL" id="CP001802">
    <property type="protein sequence ID" value="ACY20585.1"/>
    <property type="molecule type" value="Genomic_DNA"/>
</dbReference>
<dbReference type="GO" id="GO:0016491">
    <property type="term" value="F:oxidoreductase activity"/>
    <property type="evidence" value="ECO:0007669"/>
    <property type="project" value="UniProtKB-KW"/>
</dbReference>
<dbReference type="GO" id="GO:0051537">
    <property type="term" value="F:2 iron, 2 sulfur cluster binding"/>
    <property type="evidence" value="ECO:0007669"/>
    <property type="project" value="UniProtKB-KW"/>
</dbReference>
<keyword evidence="3" id="KW-0001">2Fe-2S</keyword>
<feature type="transmembrane region" description="Helical" evidence="9">
    <location>
        <begin position="64"/>
        <end position="81"/>
    </location>
</feature>
<keyword evidence="12" id="KW-1185">Reference proteome</keyword>
<reference evidence="11 12" key="2">
    <citation type="journal article" date="2010" name="Stand. Genomic Sci.">
        <title>Complete genome sequence of Gordonia bronchialis type strain (3410).</title>
        <authorList>
            <person name="Ivanova N."/>
            <person name="Sikorski J."/>
            <person name="Jando M."/>
            <person name="Lapidus A."/>
            <person name="Nolan M."/>
            <person name="Lucas S."/>
            <person name="Del Rio T.G."/>
            <person name="Tice H."/>
            <person name="Copeland A."/>
            <person name="Cheng J.F."/>
            <person name="Chen F."/>
            <person name="Bruce D."/>
            <person name="Goodwin L."/>
            <person name="Pitluck S."/>
            <person name="Mavromatis K."/>
            <person name="Ovchinnikova G."/>
            <person name="Pati A."/>
            <person name="Chen A."/>
            <person name="Palaniappan K."/>
            <person name="Land M."/>
            <person name="Hauser L."/>
            <person name="Chang Y.J."/>
            <person name="Jeffries C.D."/>
            <person name="Chain P."/>
            <person name="Saunders E."/>
            <person name="Han C."/>
            <person name="Detter J.C."/>
            <person name="Brettin T."/>
            <person name="Rohde M."/>
            <person name="Goker M."/>
            <person name="Bristow J."/>
            <person name="Eisen J.A."/>
            <person name="Markowitz V."/>
            <person name="Hugenholtz P."/>
            <person name="Klenk H.P."/>
            <person name="Kyrpides N.C."/>
        </authorList>
    </citation>
    <scope>NUCLEOTIDE SEQUENCE [LARGE SCALE GENOMIC DNA]</scope>
    <source>
        <strain evidence="12">ATCC 25592 / DSM 43247 / BCRC 13721 / JCM 3198 / KCTC 3076 / NBRC 16047 / NCTC 10667</strain>
    </source>
</reference>
<keyword evidence="2" id="KW-0285">Flavoprotein</keyword>
<dbReference type="GO" id="GO:0050660">
    <property type="term" value="F:flavin adenine dinucleotide binding"/>
    <property type="evidence" value="ECO:0007669"/>
    <property type="project" value="TreeGrafter"/>
</dbReference>
<reference evidence="12" key="1">
    <citation type="submission" date="2009-10" db="EMBL/GenBank/DDBJ databases">
        <title>The complete chromosome of Gordonia bronchialis DSM 43247.</title>
        <authorList>
            <consortium name="US DOE Joint Genome Institute (JGI-PGF)"/>
            <person name="Lucas S."/>
            <person name="Copeland A."/>
            <person name="Lapidus A."/>
            <person name="Glavina del Rio T."/>
            <person name="Dalin E."/>
            <person name="Tice H."/>
            <person name="Bruce D."/>
            <person name="Goodwin L."/>
            <person name="Pitluck S."/>
            <person name="Kyrpides N."/>
            <person name="Mavromatis K."/>
            <person name="Ivanova N."/>
            <person name="Ovchinnikova G."/>
            <person name="Saunders E."/>
            <person name="Brettin T."/>
            <person name="Detter J.C."/>
            <person name="Han C."/>
            <person name="Larimer F."/>
            <person name="Land M."/>
            <person name="Hauser L."/>
            <person name="Markowitz V."/>
            <person name="Cheng J.-F."/>
            <person name="Hugenholtz P."/>
            <person name="Woyke T."/>
            <person name="Wu D."/>
            <person name="Jando M."/>
            <person name="Schneider S."/>
            <person name="Goeker M."/>
            <person name="Klenk H.-P."/>
            <person name="Eisen J.A."/>
        </authorList>
    </citation>
    <scope>NUCLEOTIDE SEQUENCE [LARGE SCALE GENOMIC DNA]</scope>
    <source>
        <strain evidence="12">ATCC 25592 / DSM 43247 / BCRC 13721 / JCM 3198 / KCTC 3076 / NBRC 16047 / NCTC 10667</strain>
    </source>
</reference>
<keyword evidence="9" id="KW-0472">Membrane</keyword>
<dbReference type="Proteomes" id="UP000001219">
    <property type="component" value="Chromosome"/>
</dbReference>
<evidence type="ECO:0000256" key="1">
    <source>
        <dbReference type="ARBA" id="ARBA00001974"/>
    </source>
</evidence>
<accession>D0L5Q6</accession>
<dbReference type="PANTHER" id="PTHR47354:SF8">
    <property type="entry name" value="1,2-PHENYLACETYL-COA EPOXIDASE, SUBUNIT E"/>
    <property type="match status" value="1"/>
</dbReference>
<evidence type="ECO:0000256" key="2">
    <source>
        <dbReference type="ARBA" id="ARBA00022630"/>
    </source>
</evidence>
<dbReference type="Pfam" id="PF00175">
    <property type="entry name" value="NAD_binding_1"/>
    <property type="match status" value="1"/>
</dbReference>
<name>D0L5Q6_GORB4</name>
<evidence type="ECO:0000259" key="10">
    <source>
        <dbReference type="Pfam" id="PF00175"/>
    </source>
</evidence>
<evidence type="ECO:0000256" key="6">
    <source>
        <dbReference type="ARBA" id="ARBA00023002"/>
    </source>
</evidence>
<dbReference type="AlphaFoldDB" id="D0L5Q6"/>
<dbReference type="KEGG" id="gbr:Gbro_1293"/>
<keyword evidence="5" id="KW-0274">FAD</keyword>
<gene>
    <name evidence="11" type="ordered locus">Gbro_1293</name>
</gene>
<evidence type="ECO:0000256" key="3">
    <source>
        <dbReference type="ARBA" id="ARBA00022714"/>
    </source>
</evidence>
<keyword evidence="8" id="KW-0411">Iron-sulfur</keyword>
<keyword evidence="4" id="KW-0479">Metal-binding</keyword>
<comment type="cofactor">
    <cofactor evidence="1">
        <name>FAD</name>
        <dbReference type="ChEBI" id="CHEBI:57692"/>
    </cofactor>
</comment>
<dbReference type="InterPro" id="IPR050415">
    <property type="entry name" value="MRET"/>
</dbReference>
<dbReference type="InterPro" id="IPR001433">
    <property type="entry name" value="OxRdtase_FAD/NAD-bd"/>
</dbReference>
<evidence type="ECO:0000256" key="5">
    <source>
        <dbReference type="ARBA" id="ARBA00022827"/>
    </source>
</evidence>
<sequence length="405" mass="43976">MLVWRRRLIVNPAVAGAITCYAVAFAGVEGISYPFWWVAAEPLLIPMAVIGAVLVIVIRDATVVIAYFVGALGVIGWLQLTEGNQDLELWVTSSPMFFVAAIMLPEPLTSPATRIPRILYGVLVGALTYCQQNVEITDSYSLEFTPEIALGFGCVFALLVRLLTRTARRVPLAEPRAESLAENTFGVYAPSVGRAPAFRPGQWATLSVPRWSRPVWQSSRRVFSFVSAPYTDPVEFAFTTSGEPSPFKRDLIAGSVPRAYIDNRGGGFVLSPRLIARHRVVLVAGGIGITPFISMLRALRAAGNDLSNLTVVHVIRAESRAVYAEVLDDAAAAGARVERVVSPTGTLPDGTALRADGTALRAEGTHYFVSGAPQFVRATTSQIRRADTTTRLRPWRVHTDTFAGY</sequence>
<dbReference type="InterPro" id="IPR039261">
    <property type="entry name" value="FNR_nucleotide-bd"/>
</dbReference>
<dbReference type="eggNOG" id="COG1018">
    <property type="taxonomic scope" value="Bacteria"/>
</dbReference>
<feature type="transmembrane region" description="Helical" evidence="9">
    <location>
        <begin position="280"/>
        <end position="299"/>
    </location>
</feature>
<keyword evidence="9" id="KW-1133">Transmembrane helix</keyword>
<dbReference type="PRINTS" id="PR00410">
    <property type="entry name" value="PHEHYDRXLASE"/>
</dbReference>
<dbReference type="SUPFAM" id="SSF52343">
    <property type="entry name" value="Ferredoxin reductase-like, C-terminal NADP-linked domain"/>
    <property type="match status" value="1"/>
</dbReference>
<proteinExistence type="predicted"/>
<feature type="transmembrane region" description="Helical" evidence="9">
    <location>
        <begin position="146"/>
        <end position="164"/>
    </location>
</feature>
<dbReference type="Gene3D" id="3.40.50.80">
    <property type="entry name" value="Nucleotide-binding domain of ferredoxin-NADP reductase (FNR) module"/>
    <property type="match status" value="1"/>
</dbReference>
<feature type="transmembrane region" description="Helical" evidence="9">
    <location>
        <begin position="9"/>
        <end position="28"/>
    </location>
</feature>
<evidence type="ECO:0000256" key="7">
    <source>
        <dbReference type="ARBA" id="ARBA00023004"/>
    </source>
</evidence>